<reference evidence="2 3" key="1">
    <citation type="journal article" date="2015" name="Biotechnol. Biofuels">
        <title>Enhanced degradation of softwood versus hardwood by the white-rot fungus Pycnoporus coccineus.</title>
        <authorList>
            <person name="Couturier M."/>
            <person name="Navarro D."/>
            <person name="Chevret D."/>
            <person name="Henrissat B."/>
            <person name="Piumi F."/>
            <person name="Ruiz-Duenas F.J."/>
            <person name="Martinez A.T."/>
            <person name="Grigoriev I.V."/>
            <person name="Riley R."/>
            <person name="Lipzen A."/>
            <person name="Berrin J.G."/>
            <person name="Master E.R."/>
            <person name="Rosso M.N."/>
        </authorList>
    </citation>
    <scope>NUCLEOTIDE SEQUENCE [LARGE SCALE GENOMIC DNA]</scope>
    <source>
        <strain evidence="2 3">BRFM310</strain>
    </source>
</reference>
<proteinExistence type="predicted"/>
<evidence type="ECO:0000313" key="2">
    <source>
        <dbReference type="EMBL" id="OSD05556.1"/>
    </source>
</evidence>
<name>A0A1Y2IWR2_TRAC3</name>
<accession>A0A1Y2IWR2</accession>
<evidence type="ECO:0000313" key="3">
    <source>
        <dbReference type="Proteomes" id="UP000193067"/>
    </source>
</evidence>
<sequence>MARRGMAGRGAPSICGWRPNERTSERQLSSPPPDAQPPHVAAADGACLALAGPAAGEVTTVRAWRFLFCTCSQPFAWGRAACGLGRAACCWSQSIC</sequence>
<organism evidence="2 3">
    <name type="scientific">Trametes coccinea (strain BRFM310)</name>
    <name type="common">Pycnoporus coccineus</name>
    <dbReference type="NCBI Taxonomy" id="1353009"/>
    <lineage>
        <taxon>Eukaryota</taxon>
        <taxon>Fungi</taxon>
        <taxon>Dikarya</taxon>
        <taxon>Basidiomycota</taxon>
        <taxon>Agaricomycotina</taxon>
        <taxon>Agaricomycetes</taxon>
        <taxon>Polyporales</taxon>
        <taxon>Polyporaceae</taxon>
        <taxon>Trametes</taxon>
    </lineage>
</organism>
<evidence type="ECO:0000256" key="1">
    <source>
        <dbReference type="SAM" id="MobiDB-lite"/>
    </source>
</evidence>
<dbReference type="Proteomes" id="UP000193067">
    <property type="component" value="Unassembled WGS sequence"/>
</dbReference>
<protein>
    <submittedName>
        <fullName evidence="2">Uncharacterized protein</fullName>
    </submittedName>
</protein>
<keyword evidence="3" id="KW-1185">Reference proteome</keyword>
<dbReference type="EMBL" id="KZ084092">
    <property type="protein sequence ID" value="OSD05556.1"/>
    <property type="molecule type" value="Genomic_DNA"/>
</dbReference>
<gene>
    <name evidence="2" type="ORF">PYCCODRAFT_1153768</name>
</gene>
<feature type="region of interest" description="Disordered" evidence="1">
    <location>
        <begin position="1"/>
        <end position="40"/>
    </location>
</feature>
<dbReference type="AlphaFoldDB" id="A0A1Y2IWR2"/>